<protein>
    <submittedName>
        <fullName evidence="6">LysR family transcriptional regulator</fullName>
    </submittedName>
</protein>
<sequence length="295" mass="33121">MKLQDLLYFNKLVELKSYTAVSTYFGVSQPTVSIAIHRLETEFNVELINRNQAHHHVKINQAGQTLYEHTQKIAEQVEAINHDLNNNGRGHINFGMPPIIANYYFPELAITLRKDGILDSLDNIEGGSASLLDRLKQGSVDVALLGSAAPLDSATIDAQVVARSEFKLIVPPNSPLAKQKQIRVRDLDQQDVIEFSDGFIHQQIFNQLLRDHSLHVHTSYNTSDIELLKQLVSRGVGVAMLTDEAIRETDNVVALPIQDDELPPFYVSVAYRKSHVLTPKEKNLIKVLTKQIQSK</sequence>
<gene>
    <name evidence="6" type="ORF">M3M37_06875</name>
</gene>
<keyword evidence="7" id="KW-1185">Reference proteome</keyword>
<dbReference type="InterPro" id="IPR036390">
    <property type="entry name" value="WH_DNA-bd_sf"/>
</dbReference>
<keyword evidence="4" id="KW-0804">Transcription</keyword>
<evidence type="ECO:0000313" key="6">
    <source>
        <dbReference type="EMBL" id="USS91390.1"/>
    </source>
</evidence>
<dbReference type="PANTHER" id="PTHR30419">
    <property type="entry name" value="HTH-TYPE TRANSCRIPTIONAL REGULATOR YBHD"/>
    <property type="match status" value="1"/>
</dbReference>
<dbReference type="Gene3D" id="3.40.190.290">
    <property type="match status" value="1"/>
</dbReference>
<dbReference type="InterPro" id="IPR000847">
    <property type="entry name" value="LysR_HTH_N"/>
</dbReference>
<dbReference type="SUPFAM" id="SSF53850">
    <property type="entry name" value="Periplasmic binding protein-like II"/>
    <property type="match status" value="1"/>
</dbReference>
<name>A0ABY5C260_9LACO</name>
<dbReference type="Gene3D" id="1.10.10.10">
    <property type="entry name" value="Winged helix-like DNA-binding domain superfamily/Winged helix DNA-binding domain"/>
    <property type="match status" value="1"/>
</dbReference>
<dbReference type="Pfam" id="PF03466">
    <property type="entry name" value="LysR_substrate"/>
    <property type="match status" value="1"/>
</dbReference>
<reference evidence="6" key="1">
    <citation type="submission" date="2022-05" db="EMBL/GenBank/DDBJ databases">
        <authorList>
            <person name="Oliphant S.A."/>
            <person name="Watson-Haigh N.S."/>
            <person name="Sumby K.M."/>
            <person name="Gardner J.M."/>
            <person name="Jiranek V."/>
        </authorList>
    </citation>
    <scope>NUCLEOTIDE SEQUENCE</scope>
    <source>
        <strain evidence="6">KI4_A6</strain>
    </source>
</reference>
<dbReference type="InterPro" id="IPR005119">
    <property type="entry name" value="LysR_subst-bd"/>
</dbReference>
<accession>A0ABY5C260</accession>
<dbReference type="Pfam" id="PF00126">
    <property type="entry name" value="HTH_1"/>
    <property type="match status" value="1"/>
</dbReference>
<dbReference type="SUPFAM" id="SSF46785">
    <property type="entry name" value="Winged helix' DNA-binding domain"/>
    <property type="match status" value="1"/>
</dbReference>
<organism evidence="6 7">
    <name type="scientific">Fructilactobacillus carniphilus</name>
    <dbReference type="NCBI Taxonomy" id="2940297"/>
    <lineage>
        <taxon>Bacteria</taxon>
        <taxon>Bacillati</taxon>
        <taxon>Bacillota</taxon>
        <taxon>Bacilli</taxon>
        <taxon>Lactobacillales</taxon>
        <taxon>Lactobacillaceae</taxon>
        <taxon>Fructilactobacillus</taxon>
    </lineage>
</organism>
<comment type="similarity">
    <text evidence="1">Belongs to the LysR transcriptional regulatory family.</text>
</comment>
<evidence type="ECO:0000256" key="2">
    <source>
        <dbReference type="ARBA" id="ARBA00023015"/>
    </source>
</evidence>
<proteinExistence type="inferred from homology"/>
<evidence type="ECO:0000256" key="4">
    <source>
        <dbReference type="ARBA" id="ARBA00023163"/>
    </source>
</evidence>
<evidence type="ECO:0000256" key="3">
    <source>
        <dbReference type="ARBA" id="ARBA00023125"/>
    </source>
</evidence>
<evidence type="ECO:0000256" key="1">
    <source>
        <dbReference type="ARBA" id="ARBA00009437"/>
    </source>
</evidence>
<dbReference type="EMBL" id="CP097121">
    <property type="protein sequence ID" value="USS91390.1"/>
    <property type="molecule type" value="Genomic_DNA"/>
</dbReference>
<dbReference type="InterPro" id="IPR036388">
    <property type="entry name" value="WH-like_DNA-bd_sf"/>
</dbReference>
<evidence type="ECO:0000313" key="7">
    <source>
        <dbReference type="Proteomes" id="UP001056164"/>
    </source>
</evidence>
<dbReference type="InterPro" id="IPR050950">
    <property type="entry name" value="HTH-type_LysR_regulators"/>
</dbReference>
<keyword evidence="3" id="KW-0238">DNA-binding</keyword>
<dbReference type="RefSeq" id="WP_252795935.1">
    <property type="nucleotide sequence ID" value="NZ_CP097121.1"/>
</dbReference>
<keyword evidence="2" id="KW-0805">Transcription regulation</keyword>
<dbReference type="Proteomes" id="UP001056164">
    <property type="component" value="Chromosome"/>
</dbReference>
<evidence type="ECO:0000259" key="5">
    <source>
        <dbReference type="PROSITE" id="PS50931"/>
    </source>
</evidence>
<feature type="domain" description="HTH lysR-type" evidence="5">
    <location>
        <begin position="1"/>
        <end position="60"/>
    </location>
</feature>
<dbReference type="PROSITE" id="PS50931">
    <property type="entry name" value="HTH_LYSR"/>
    <property type="match status" value="1"/>
</dbReference>